<dbReference type="InterPro" id="IPR003325">
    <property type="entry name" value="TerD"/>
</dbReference>
<dbReference type="PANTHER" id="PTHR32097">
    <property type="entry name" value="CAMP-BINDING PROTEIN 1-RELATED"/>
    <property type="match status" value="1"/>
</dbReference>
<dbReference type="OrthoDB" id="5179517at2"/>
<dbReference type="Pfam" id="PF02342">
    <property type="entry name" value="TerD"/>
    <property type="match status" value="1"/>
</dbReference>
<reference evidence="4 5" key="1">
    <citation type="submission" date="2010-10" db="EMBL/GenBank/DDBJ databases">
        <title>Complete sequence of Frankia sp. EuI1c.</title>
        <authorList>
            <consortium name="US DOE Joint Genome Institute"/>
            <person name="Lucas S."/>
            <person name="Copeland A."/>
            <person name="Lapidus A."/>
            <person name="Cheng J.-F."/>
            <person name="Bruce D."/>
            <person name="Goodwin L."/>
            <person name="Pitluck S."/>
            <person name="Chertkov O."/>
            <person name="Detter J.C."/>
            <person name="Han C."/>
            <person name="Tapia R."/>
            <person name="Land M."/>
            <person name="Hauser L."/>
            <person name="Jeffries C."/>
            <person name="Kyrpides N."/>
            <person name="Ivanova N."/>
            <person name="Mikhailova N."/>
            <person name="Beauchemin N."/>
            <person name="Sen A."/>
            <person name="Sur S.A."/>
            <person name="Gtari M."/>
            <person name="Wall L."/>
            <person name="Tisa L."/>
            <person name="Woyke T."/>
        </authorList>
    </citation>
    <scope>NUCLEOTIDE SEQUENCE [LARGE SCALE GENOMIC DNA]</scope>
    <source>
        <strain evidence="5">DSM 45817 / CECT 9037 / EuI1c</strain>
    </source>
</reference>
<sequence>MSVTLPKGGNLRLTDAAPGIEQVRVELGWRDLPGGAGALEVDGVVIVEHAGAASGSPEVLLAHQTPNPGEGAVTSAAPAAGRPGAETLVVTLAAIPPGIIRLRLGAAIFDAAARGQTFRLVGEPSIRVLNQADGAEIARYDVAPETGQETVMIFGELYRHAGSWKFRAVGQGYTNGLRGLVEHGHEVEPARPADVAAFLTRSSPTRSRRKVADHLHPPQPTAPAASPTPAASPASGRPAPSRPSAQRPPAAPARPGERGPAFSRPPVTPRPPAAPPRPGPPAPPRPEPPAPSRPATWSPLDLDDAAPAPPGASAPPAAPGGRSALDLGGPGHGPHPSAPPSAPGRSPLDLDRDAQPAPPSAGPPAAGHPGAAGGGSALDLGGGGYDTPAPADHGPGPSALDLGGRPGASGAGRSGASSGDGPRPVTFGERSARYRQRLEHVTALDEGHPVTAWTAEKRGSGSLTVTLRWTALTTRTGLPRPSDLQLGCLWQALDGASGVLQTLGGATSAPGAGASGRQVLALTSRDEHEGQTMFVDLRALATFKRFFVFAYGLHGAPEWDLLRPVLTVGARTGESLEIRLGDAPAGSRTCVVASFHVAQDDLVIRREDVFLTGPQAEAALRYGWSLEWTPDGMSLRDR</sequence>
<evidence type="ECO:0000313" key="5">
    <source>
        <dbReference type="Proteomes" id="UP000002484"/>
    </source>
</evidence>
<evidence type="ECO:0000313" key="4">
    <source>
        <dbReference type="EMBL" id="ADP83159.1"/>
    </source>
</evidence>
<keyword evidence="5" id="KW-1185">Reference proteome</keyword>
<evidence type="ECO:0000256" key="1">
    <source>
        <dbReference type="ARBA" id="ARBA00008775"/>
    </source>
</evidence>
<dbReference type="Gene3D" id="2.60.60.30">
    <property type="entry name" value="sav2460 like domains"/>
    <property type="match status" value="1"/>
</dbReference>
<protein>
    <submittedName>
        <fullName evidence="4">Stress protein</fullName>
    </submittedName>
</protein>
<evidence type="ECO:0000259" key="3">
    <source>
        <dbReference type="Pfam" id="PF02342"/>
    </source>
</evidence>
<dbReference type="eggNOG" id="COG2310">
    <property type="taxonomic scope" value="Bacteria"/>
</dbReference>
<dbReference type="HOGENOM" id="CLU_520488_0_0_11"/>
<accession>E3J5S2</accession>
<proteinExistence type="inferred from homology"/>
<feature type="region of interest" description="Disordered" evidence="2">
    <location>
        <begin position="200"/>
        <end position="427"/>
    </location>
</feature>
<dbReference type="STRING" id="298654.FraEuI1c_5170"/>
<name>E3J5S2_PSEI1</name>
<dbReference type="AlphaFoldDB" id="E3J5S2"/>
<dbReference type="KEGG" id="fri:FraEuI1c_5170"/>
<feature type="compositionally biased region" description="Pro residues" evidence="2">
    <location>
        <begin position="307"/>
        <end position="318"/>
    </location>
</feature>
<dbReference type="Proteomes" id="UP000002484">
    <property type="component" value="Chromosome"/>
</dbReference>
<feature type="compositionally biased region" description="Gly residues" evidence="2">
    <location>
        <begin position="370"/>
        <end position="385"/>
    </location>
</feature>
<feature type="domain" description="TerD" evidence="3">
    <location>
        <begin position="1"/>
        <end position="182"/>
    </location>
</feature>
<feature type="compositionally biased region" description="Low complexity" evidence="2">
    <location>
        <begin position="222"/>
        <end position="248"/>
    </location>
</feature>
<dbReference type="InParanoid" id="E3J5S2"/>
<dbReference type="InterPro" id="IPR051324">
    <property type="entry name" value="Stress/Tellurium_Resist"/>
</dbReference>
<comment type="similarity">
    <text evidence="1">Belongs to the CAPAB/TerDEXZ family.</text>
</comment>
<dbReference type="PANTHER" id="PTHR32097:SF4">
    <property type="entry name" value="GENERAL STRESS PROTEIN 16U"/>
    <property type="match status" value="1"/>
</dbReference>
<dbReference type="eggNOG" id="COG4110">
    <property type="taxonomic scope" value="Bacteria"/>
</dbReference>
<feature type="compositionally biased region" description="Low complexity" evidence="2">
    <location>
        <begin position="414"/>
        <end position="424"/>
    </location>
</feature>
<dbReference type="RefSeq" id="WP_013426277.1">
    <property type="nucleotide sequence ID" value="NC_014666.1"/>
</dbReference>
<feature type="compositionally biased region" description="Pro residues" evidence="2">
    <location>
        <begin position="266"/>
        <end position="292"/>
    </location>
</feature>
<gene>
    <name evidence="4" type="ordered locus">FraEuI1c_5170</name>
</gene>
<dbReference type="EMBL" id="CP002299">
    <property type="protein sequence ID" value="ADP83159.1"/>
    <property type="molecule type" value="Genomic_DNA"/>
</dbReference>
<organism evidence="4 5">
    <name type="scientific">Pseudofrankia inefficax (strain DSM 45817 / CECT 9037 / DDB 130130 / EuI1c)</name>
    <name type="common">Frankia inefficax</name>
    <dbReference type="NCBI Taxonomy" id="298654"/>
    <lineage>
        <taxon>Bacteria</taxon>
        <taxon>Bacillati</taxon>
        <taxon>Actinomycetota</taxon>
        <taxon>Actinomycetes</taxon>
        <taxon>Frankiales</taxon>
        <taxon>Frankiaceae</taxon>
        <taxon>Pseudofrankia</taxon>
    </lineage>
</organism>
<feature type="compositionally biased region" description="Gly residues" evidence="2">
    <location>
        <begin position="404"/>
        <end position="413"/>
    </location>
</feature>
<dbReference type="CDD" id="cd06974">
    <property type="entry name" value="TerD_like"/>
    <property type="match status" value="1"/>
</dbReference>
<evidence type="ECO:0000256" key="2">
    <source>
        <dbReference type="SAM" id="MobiDB-lite"/>
    </source>
</evidence>